<dbReference type="AlphaFoldDB" id="A0A939F386"/>
<evidence type="ECO:0000313" key="1">
    <source>
        <dbReference type="EMBL" id="MBO0511063.1"/>
    </source>
</evidence>
<accession>A0A939F386</accession>
<protein>
    <submittedName>
        <fullName evidence="1">Uncharacterized protein</fullName>
    </submittedName>
</protein>
<dbReference type="EMBL" id="JAFLRJ010000036">
    <property type="protein sequence ID" value="MBO0511063.1"/>
    <property type="molecule type" value="Genomic_DNA"/>
</dbReference>
<dbReference type="Proteomes" id="UP000664167">
    <property type="component" value="Unassembled WGS sequence"/>
</dbReference>
<reference evidence="1" key="1">
    <citation type="submission" date="2021-03" db="EMBL/GenBank/DDBJ databases">
        <title>Streptomyces poriferae sp. nov., a novel marine sponge-derived Actinobacteria species with anti-MRSA activity.</title>
        <authorList>
            <person name="Sandoval-Powers M."/>
            <person name="Kralova S."/>
            <person name="Nguyen G.-S."/>
            <person name="Fawwal D."/>
            <person name="Degnes K."/>
            <person name="Klinkenberg G."/>
            <person name="Sletta H."/>
            <person name="Wentzel A."/>
            <person name="Liles M.R."/>
        </authorList>
    </citation>
    <scope>NUCLEOTIDE SEQUENCE</scope>
    <source>
        <strain evidence="1">DSM 41794</strain>
    </source>
</reference>
<evidence type="ECO:0000313" key="2">
    <source>
        <dbReference type="Proteomes" id="UP000664167"/>
    </source>
</evidence>
<organism evidence="1 2">
    <name type="scientific">Streptomyces beijiangensis</name>
    <dbReference type="NCBI Taxonomy" id="163361"/>
    <lineage>
        <taxon>Bacteria</taxon>
        <taxon>Bacillati</taxon>
        <taxon>Actinomycetota</taxon>
        <taxon>Actinomycetes</taxon>
        <taxon>Kitasatosporales</taxon>
        <taxon>Streptomycetaceae</taxon>
        <taxon>Streptomyces</taxon>
    </lineage>
</organism>
<comment type="caution">
    <text evidence="1">The sequence shown here is derived from an EMBL/GenBank/DDBJ whole genome shotgun (WGS) entry which is preliminary data.</text>
</comment>
<gene>
    <name evidence="1" type="ORF">J0695_04450</name>
</gene>
<proteinExistence type="predicted"/>
<keyword evidence="2" id="KW-1185">Reference proteome</keyword>
<sequence length="132" mass="14113">MEFMMETAIGALMAFGAVKIILAMTRRRAAGRAAEMKRTGEVSIPCRISWTEGIGKRAFVYGKMTVSGGAVLFRRRSAQSVEIPAGGTISSEPSWRAGNTLISYRSPDGQEIRILTSSADTETVSRAIAAPG</sequence>
<name>A0A939F386_9ACTN</name>